<dbReference type="OrthoDB" id="222662at2"/>
<evidence type="ECO:0000313" key="2">
    <source>
        <dbReference type="Proteomes" id="UP000199518"/>
    </source>
</evidence>
<protein>
    <recommendedName>
        <fullName evidence="3">NACHT domain-containing protein</fullName>
    </recommendedName>
</protein>
<dbReference type="RefSeq" id="WP_092052615.1">
    <property type="nucleotide sequence ID" value="NZ_FOQD01000013.1"/>
</dbReference>
<sequence>MDYFRFTPKAFEQLTQSIAIHILGPGVNIFGSGPDGGREATFDGEVPYPFESERWRGYGIIQAKCKEKTEGTQKDQDWALTLLAGELKAFAEGYAKLQGKPTSAKPRKNSRSAPKRSRAPEYYIFCTNVVLTPADSSGGKDLADALIKSYYSTVPLKGHAIWDQTQLQVFLDSYAELRKRFAQFLTPDDLLAEVIASFTRQMPDMNHIATSYMYNALMNDQDSQLDQAGSKTDDRTSLAKVFIDLHASEAKDEKTRPETAESKPSGQGVLDILLSAGNLSLDSKSLFQSRERQNEDAYLYSRFVVIGGPGSGKSTLGQFLAQIYRAAWIEQLDATLFEPEVLRCVKEIREHCCLHGIPSPASLRVPFRVSLSHFARYLATHAPGEATLESYLLQLFCDPGRLSSNDFTEWVYKMPLLLLLDGLDEVPSSSNRSEVCEAVRVFFSEATSRNANLLVMATTRPEGYNNEFTENWHRFLYLMPLGIAKAMQYAELLTIARFGKESNRNKDMLNMLTVAAKHPLTAKLLESPLQVTFVVTLIASGGSPPKDRWRLFDDYYHTIYKREQQKCKDTFVDVLGGQSALVDRMHYTVGYILQARGEKAGRTDAEMDLADFDDLVDDLLEGDGWAGDEKHTLCSRVVEAATTRLIFITSKIKGKLSFDVRSLQEFMACEMLTACSDLFVQGRISRIAGAAYWRNVFLFVAGKYYATAQYSYLQPLVYECCEKLNDENEDPVAAAVTLGSQVAMDLLEDGAVTTAPRWHRKYAMLALQCLAEMPDVYELYGTVSRRPLWARRLVRLYSDDIRKEYVESVRLVLTSRHYPETIGAWYLLVGLIVDGVDWAQGIAEEFLPEDPEDCYRMLAYAGRGNAGADWVSAKLDALVLHVSPKVVANLPVFINAHERAESIGSTFEALSTVVAIRERRMKVELIDSEGKSIGVELAINPLFSEEINDFMSRWPSDFSACHPGWRVVDAVIKVRRAPGAEMLAKVVEGVAGVEAALLGEMMSIVPWVVQLCFEKIIEGMTASEVAGLVRSGAVGDYAEWRAAEERWLSVGVGSSDILQPTAWSKDDSLSYHRVGFPWSGVYGYSRSTSRDVKACCGIIEEMIDKEVAAANVVLTNIYWFNLDRDRGEFTGDVLVESVRRMAARPLSKEAMELDFLSVVEVINGDEDPWVDVLDTIGRECNLPLLLRTRLQVTDAVARSLYDAYVRTPFRQGLLVYLSCIPAAQRPSRVPDVLLDIIGQKNVACLSATIVLRAQQILGCDDADGFVGEMKEISRLLLSEATAVALVLRALRDVSLLNAGHQRLLLLLRERLPLREVWLRSELLRILNQSRTSASSGLLDGEIAGPLGLPDARGSAMANENHKEIGVQVV</sequence>
<gene>
    <name evidence="1" type="ORF">SAMN05421753_113167</name>
</gene>
<accession>A0A1I3M6M5</accession>
<organism evidence="1 2">
    <name type="scientific">Planctomicrobium piriforme</name>
    <dbReference type="NCBI Taxonomy" id="1576369"/>
    <lineage>
        <taxon>Bacteria</taxon>
        <taxon>Pseudomonadati</taxon>
        <taxon>Planctomycetota</taxon>
        <taxon>Planctomycetia</taxon>
        <taxon>Planctomycetales</taxon>
        <taxon>Planctomycetaceae</taxon>
        <taxon>Planctomicrobium</taxon>
    </lineage>
</organism>
<evidence type="ECO:0000313" key="1">
    <source>
        <dbReference type="EMBL" id="SFI92336.1"/>
    </source>
</evidence>
<dbReference type="Proteomes" id="UP000199518">
    <property type="component" value="Unassembled WGS sequence"/>
</dbReference>
<name>A0A1I3M6M5_9PLAN</name>
<keyword evidence="2" id="KW-1185">Reference proteome</keyword>
<dbReference type="InterPro" id="IPR027417">
    <property type="entry name" value="P-loop_NTPase"/>
</dbReference>
<dbReference type="SUPFAM" id="SSF52540">
    <property type="entry name" value="P-loop containing nucleoside triphosphate hydrolases"/>
    <property type="match status" value="1"/>
</dbReference>
<dbReference type="Gene3D" id="3.40.50.300">
    <property type="entry name" value="P-loop containing nucleotide triphosphate hydrolases"/>
    <property type="match status" value="1"/>
</dbReference>
<dbReference type="STRING" id="1576369.SAMN05421753_113167"/>
<dbReference type="EMBL" id="FOQD01000013">
    <property type="protein sequence ID" value="SFI92336.1"/>
    <property type="molecule type" value="Genomic_DNA"/>
</dbReference>
<reference evidence="2" key="1">
    <citation type="submission" date="2016-10" db="EMBL/GenBank/DDBJ databases">
        <authorList>
            <person name="Varghese N."/>
            <person name="Submissions S."/>
        </authorList>
    </citation>
    <scope>NUCLEOTIDE SEQUENCE [LARGE SCALE GENOMIC DNA]</scope>
    <source>
        <strain evidence="2">DSM 26348</strain>
    </source>
</reference>
<proteinExistence type="predicted"/>
<evidence type="ECO:0008006" key="3">
    <source>
        <dbReference type="Google" id="ProtNLM"/>
    </source>
</evidence>